<sequence length="134" mass="15106">MSSAAVQTNTTRHRQLVSVTLIILPLLMGANDDFLFEIEEEAKRQATTLRIDTDDTVTTPVSTDTGENSASERLPSGLDQAAFEHAFSNLSPKVFSFYKKLDTNAKMQIYKHYKNDQRLSTISDQIVRLLTRKP</sequence>
<feature type="compositionally biased region" description="Low complexity" evidence="1">
    <location>
        <begin position="56"/>
        <end position="65"/>
    </location>
</feature>
<dbReference type="Proteomes" id="UP000229278">
    <property type="component" value="Unassembled WGS sequence"/>
</dbReference>
<comment type="caution">
    <text evidence="2">The sequence shown here is derived from an EMBL/GenBank/DDBJ whole genome shotgun (WGS) entry which is preliminary data.</text>
</comment>
<evidence type="ECO:0000313" key="2">
    <source>
        <dbReference type="EMBL" id="PIE83095.1"/>
    </source>
</evidence>
<dbReference type="EMBL" id="PDTV01000007">
    <property type="protein sequence ID" value="PIE83095.1"/>
    <property type="molecule type" value="Genomic_DNA"/>
</dbReference>
<gene>
    <name evidence="2" type="ORF">CSA09_03220</name>
</gene>
<feature type="region of interest" description="Disordered" evidence="1">
    <location>
        <begin position="50"/>
        <end position="74"/>
    </location>
</feature>
<organism evidence="2 3">
    <name type="scientific">Candidatus Contendibacter odensensis</name>
    <dbReference type="NCBI Taxonomy" id="1400860"/>
    <lineage>
        <taxon>Bacteria</taxon>
        <taxon>Pseudomonadati</taxon>
        <taxon>Pseudomonadota</taxon>
        <taxon>Gammaproteobacteria</taxon>
        <taxon>Candidatus Competibacteraceae</taxon>
        <taxon>Candidatus Contendibacter</taxon>
    </lineage>
</organism>
<proteinExistence type="predicted"/>
<evidence type="ECO:0000313" key="3">
    <source>
        <dbReference type="Proteomes" id="UP000229278"/>
    </source>
</evidence>
<evidence type="ECO:0000256" key="1">
    <source>
        <dbReference type="SAM" id="MobiDB-lite"/>
    </source>
</evidence>
<protein>
    <submittedName>
        <fullName evidence="2">Uncharacterized protein</fullName>
    </submittedName>
</protein>
<reference evidence="2 3" key="1">
    <citation type="submission" date="2017-10" db="EMBL/GenBank/DDBJ databases">
        <title>Novel microbial diversity and functional potential in the marine mammal oral microbiome.</title>
        <authorList>
            <person name="Dudek N.K."/>
            <person name="Sun C.L."/>
            <person name="Burstein D."/>
            <person name="Kantor R.S."/>
            <person name="Aliaga Goltsman D.S."/>
            <person name="Bik E.M."/>
            <person name="Thomas B.C."/>
            <person name="Banfield J.F."/>
            <person name="Relman D.A."/>
        </authorList>
    </citation>
    <scope>NUCLEOTIDE SEQUENCE [LARGE SCALE GENOMIC DNA]</scope>
    <source>
        <strain evidence="2">DOLJORAL78_50_517</strain>
    </source>
</reference>
<accession>A0A2G6PEX4</accession>
<name>A0A2G6PEX4_9GAMM</name>
<dbReference type="AlphaFoldDB" id="A0A2G6PEX4"/>